<feature type="region of interest" description="Disordered" evidence="1">
    <location>
        <begin position="27"/>
        <end position="118"/>
    </location>
</feature>
<organism evidence="2 3">
    <name type="scientific">Ganoderma sinense ZZ0214-1</name>
    <dbReference type="NCBI Taxonomy" id="1077348"/>
    <lineage>
        <taxon>Eukaryota</taxon>
        <taxon>Fungi</taxon>
        <taxon>Dikarya</taxon>
        <taxon>Basidiomycota</taxon>
        <taxon>Agaricomycotina</taxon>
        <taxon>Agaricomycetes</taxon>
        <taxon>Polyporales</taxon>
        <taxon>Polyporaceae</taxon>
        <taxon>Ganoderma</taxon>
    </lineage>
</organism>
<feature type="compositionally biased region" description="Low complexity" evidence="1">
    <location>
        <begin position="34"/>
        <end position="52"/>
    </location>
</feature>
<evidence type="ECO:0000313" key="2">
    <source>
        <dbReference type="EMBL" id="PIL23146.1"/>
    </source>
</evidence>
<keyword evidence="3" id="KW-1185">Reference proteome</keyword>
<sequence length="118" mass="12685">MAVHGIGSFSEPIVVSDEEDAAFVENELSRLTDSSSSSAYNSPPYGNSTSYPPKAPSPPPASLAPATPTSPVLGQKRKWTDMRDSIQASQLQHPADTSNSKQKKKKQRKELRDLTAAS</sequence>
<evidence type="ECO:0000313" key="3">
    <source>
        <dbReference type="Proteomes" id="UP000230002"/>
    </source>
</evidence>
<dbReference type="Proteomes" id="UP000230002">
    <property type="component" value="Unassembled WGS sequence"/>
</dbReference>
<comment type="caution">
    <text evidence="2">The sequence shown here is derived from an EMBL/GenBank/DDBJ whole genome shotgun (WGS) entry which is preliminary data.</text>
</comment>
<evidence type="ECO:0000256" key="1">
    <source>
        <dbReference type="SAM" id="MobiDB-lite"/>
    </source>
</evidence>
<dbReference type="OrthoDB" id="2804702at2759"/>
<dbReference type="EMBL" id="AYKW01000068">
    <property type="protein sequence ID" value="PIL23146.1"/>
    <property type="molecule type" value="Genomic_DNA"/>
</dbReference>
<proteinExistence type="predicted"/>
<accession>A0A2G8RNR4</accession>
<feature type="compositionally biased region" description="Pro residues" evidence="1">
    <location>
        <begin position="53"/>
        <end position="62"/>
    </location>
</feature>
<reference evidence="2 3" key="1">
    <citation type="journal article" date="2015" name="Sci. Rep.">
        <title>Chromosome-level genome map provides insights into diverse defense mechanisms in the medicinal fungus Ganoderma sinense.</title>
        <authorList>
            <person name="Zhu Y."/>
            <person name="Xu J."/>
            <person name="Sun C."/>
            <person name="Zhou S."/>
            <person name="Xu H."/>
            <person name="Nelson D.R."/>
            <person name="Qian J."/>
            <person name="Song J."/>
            <person name="Luo H."/>
            <person name="Xiang L."/>
            <person name="Li Y."/>
            <person name="Xu Z."/>
            <person name="Ji A."/>
            <person name="Wang L."/>
            <person name="Lu S."/>
            <person name="Hayward A."/>
            <person name="Sun W."/>
            <person name="Li X."/>
            <person name="Schwartz D.C."/>
            <person name="Wang Y."/>
            <person name="Chen S."/>
        </authorList>
    </citation>
    <scope>NUCLEOTIDE SEQUENCE [LARGE SCALE GENOMIC DNA]</scope>
    <source>
        <strain evidence="2 3">ZZ0214-1</strain>
    </source>
</reference>
<name>A0A2G8RNR4_9APHY</name>
<dbReference type="AlphaFoldDB" id="A0A2G8RNR4"/>
<gene>
    <name evidence="2" type="ORF">GSI_14455</name>
</gene>
<protein>
    <submittedName>
        <fullName evidence="2">Uncharacterized protein</fullName>
    </submittedName>
</protein>
<feature type="compositionally biased region" description="Polar residues" evidence="1">
    <location>
        <begin position="86"/>
        <end position="100"/>
    </location>
</feature>